<keyword evidence="1" id="KW-0812">Transmembrane</keyword>
<dbReference type="EMBL" id="JAGFPW010000002">
    <property type="protein sequence ID" value="MBO3793682.1"/>
    <property type="molecule type" value="Genomic_DNA"/>
</dbReference>
<evidence type="ECO:0000313" key="3">
    <source>
        <dbReference type="EMBL" id="KZD90220.1"/>
    </source>
</evidence>
<evidence type="ECO:0000313" key="4">
    <source>
        <dbReference type="EMBL" id="MBO3793682.1"/>
    </source>
</evidence>
<feature type="transmembrane region" description="Helical" evidence="1">
    <location>
        <begin position="12"/>
        <end position="35"/>
    </location>
</feature>
<proteinExistence type="predicted"/>
<keyword evidence="1" id="KW-1133">Transmembrane helix</keyword>
<dbReference type="AlphaFoldDB" id="A0A0D1I9I9"/>
<reference evidence="2 5" key="1">
    <citation type="submission" date="2014-12" db="EMBL/GenBank/DDBJ databases">
        <title>Comparative genome analysis of Bacillus coagulans HM-08, Clostridium butyricum HM-68, Bacillus subtilis HM-66 and Bacillus licheniformis BL-09.</title>
        <authorList>
            <person name="Zhang H."/>
        </authorList>
    </citation>
    <scope>NUCLEOTIDE SEQUENCE [LARGE SCALE GENOMIC DNA]</scope>
    <source>
        <strain evidence="2 5">HM-66</strain>
    </source>
</reference>
<evidence type="ECO:0000313" key="2">
    <source>
        <dbReference type="EMBL" id="KIU05563.1"/>
    </source>
</evidence>
<dbReference type="STRING" id="483913.AN935_16655"/>
<comment type="caution">
    <text evidence="2">The sequence shown here is derived from an EMBL/GenBank/DDBJ whole genome shotgun (WGS) entry which is preliminary data.</text>
</comment>
<evidence type="ECO:0000313" key="5">
    <source>
        <dbReference type="Proteomes" id="UP000032247"/>
    </source>
</evidence>
<name>A0A0D1I9I9_BACIU</name>
<dbReference type="RefSeq" id="WP_042974723.1">
    <property type="nucleotide sequence ID" value="NZ_CAJNQH010000001.1"/>
</dbReference>
<dbReference type="Proteomes" id="UP000032247">
    <property type="component" value="Unassembled WGS sequence"/>
</dbReference>
<protein>
    <submittedName>
        <fullName evidence="3 4">Protein LiaI</fullName>
    </submittedName>
</protein>
<dbReference type="Proteomes" id="UP000076442">
    <property type="component" value="Unassembled WGS sequence"/>
</dbReference>
<sequence length="126" mass="13365">MKINKKTIGGFLLIVFGISVFFGGGSFGFIIPLAIGGLMTYAGVKRFAAGKTITGIIVGGIGAIMLICSLPFVVGIALAAAMVYYGWKLMKNGSADNGVSSFDPEPASVAYQSHFDDEWEEFLKKK</sequence>
<organism evidence="2 5">
    <name type="scientific">Bacillus subtilis</name>
    <dbReference type="NCBI Taxonomy" id="1423"/>
    <lineage>
        <taxon>Bacteria</taxon>
        <taxon>Bacillati</taxon>
        <taxon>Bacillota</taxon>
        <taxon>Bacilli</taxon>
        <taxon>Bacillales</taxon>
        <taxon>Bacillaceae</taxon>
        <taxon>Bacillus</taxon>
    </lineage>
</organism>
<accession>A0A0D1I9I9</accession>
<dbReference type="EMBL" id="JXBC01000013">
    <property type="protein sequence ID" value="KIU05563.1"/>
    <property type="molecule type" value="Genomic_DNA"/>
</dbReference>
<keyword evidence="1" id="KW-0472">Membrane</keyword>
<dbReference type="EMBL" id="LJZV01000016">
    <property type="protein sequence ID" value="KZD90220.1"/>
    <property type="molecule type" value="Genomic_DNA"/>
</dbReference>
<gene>
    <name evidence="4" type="primary">liaI</name>
    <name evidence="3" type="ORF">B4122_3141</name>
    <name evidence="4" type="ORF">J5227_04950</name>
    <name evidence="2" type="ORF">SC09_contig4orf00390</name>
</gene>
<evidence type="ECO:0000313" key="6">
    <source>
        <dbReference type="Proteomes" id="UP000076442"/>
    </source>
</evidence>
<dbReference type="Proteomes" id="UP000665181">
    <property type="component" value="Unassembled WGS sequence"/>
</dbReference>
<dbReference type="PATRIC" id="fig|1423.173.peg.4104"/>
<reference evidence="3 6" key="2">
    <citation type="submission" date="2015-09" db="EMBL/GenBank/DDBJ databases">
        <title>Spore heat resistance.</title>
        <authorList>
            <person name="Boekhorst J."/>
            <person name="Berendsen E.M."/>
            <person name="Wells-Bennik M.H."/>
            <person name="Kuipers O.P."/>
        </authorList>
    </citation>
    <scope>NUCLEOTIDE SEQUENCE [LARGE SCALE GENOMIC DNA]</scope>
    <source>
        <strain evidence="3 6">B4122</strain>
    </source>
</reference>
<feature type="transmembrane region" description="Helical" evidence="1">
    <location>
        <begin position="55"/>
        <end position="85"/>
    </location>
</feature>
<evidence type="ECO:0000256" key="1">
    <source>
        <dbReference type="SAM" id="Phobius"/>
    </source>
</evidence>
<reference evidence="4" key="3">
    <citation type="submission" date="2021-03" db="EMBL/GenBank/DDBJ databases">
        <title>Isolation of Bacillus subtilis from fermented food sample.</title>
        <authorList>
            <person name="Lakshmanan V."/>
            <person name="Athira K."/>
            <person name="Rajagopal K."/>
        </authorList>
    </citation>
    <scope>NUCLEOTIDE SEQUENCE</scope>
    <source>
        <strain evidence="4">S1</strain>
    </source>
</reference>